<dbReference type="EMBL" id="LFWA01000001">
    <property type="protein sequence ID" value="KTW32782.1"/>
    <property type="molecule type" value="Genomic_DNA"/>
</dbReference>
<dbReference type="GO" id="GO:0032981">
    <property type="term" value="P:mitochondrial respiratory chain complex I assembly"/>
    <property type="evidence" value="ECO:0007669"/>
    <property type="project" value="TreeGrafter"/>
</dbReference>
<evidence type="ECO:0000313" key="4">
    <source>
        <dbReference type="Proteomes" id="UP000053447"/>
    </source>
</evidence>
<organism evidence="3 4">
    <name type="scientific">Pneumocystis jirovecii (strain RU7)</name>
    <name type="common">Human pneumocystis pneumonia agent</name>
    <dbReference type="NCBI Taxonomy" id="1408657"/>
    <lineage>
        <taxon>Eukaryota</taxon>
        <taxon>Fungi</taxon>
        <taxon>Dikarya</taxon>
        <taxon>Ascomycota</taxon>
        <taxon>Taphrinomycotina</taxon>
        <taxon>Pneumocystomycetes</taxon>
        <taxon>Pneumocystaceae</taxon>
        <taxon>Pneumocystis</taxon>
    </lineage>
</organism>
<evidence type="ECO:0000256" key="1">
    <source>
        <dbReference type="ARBA" id="ARBA00022603"/>
    </source>
</evidence>
<keyword evidence="2" id="KW-0808">Transferase</keyword>
<keyword evidence="4" id="KW-1185">Reference proteome</keyword>
<evidence type="ECO:0008006" key="5">
    <source>
        <dbReference type="Google" id="ProtNLM"/>
    </source>
</evidence>
<dbReference type="VEuPathDB" id="FungiDB:T551_00267"/>
<dbReference type="CDD" id="cd02440">
    <property type="entry name" value="AdoMet_MTases"/>
    <property type="match status" value="1"/>
</dbReference>
<dbReference type="RefSeq" id="XP_018231474.1">
    <property type="nucleotide sequence ID" value="XM_018372534.1"/>
</dbReference>
<dbReference type="GO" id="GO:0032259">
    <property type="term" value="P:methylation"/>
    <property type="evidence" value="ECO:0007669"/>
    <property type="project" value="UniProtKB-KW"/>
</dbReference>
<dbReference type="Proteomes" id="UP000053447">
    <property type="component" value="Unassembled WGS sequence"/>
</dbReference>
<gene>
    <name evidence="3" type="ORF">T551_00267</name>
</gene>
<keyword evidence="1" id="KW-0489">Methyltransferase</keyword>
<dbReference type="PANTHER" id="PTHR13090">
    <property type="entry name" value="ARGININE-HYDROXYLASE NDUFAF5, MITOCHONDRIAL"/>
    <property type="match status" value="1"/>
</dbReference>
<dbReference type="InterPro" id="IPR050602">
    <property type="entry name" value="Malonyl-ACP_OMT"/>
</dbReference>
<dbReference type="InterPro" id="IPR029063">
    <property type="entry name" value="SAM-dependent_MTases_sf"/>
</dbReference>
<dbReference type="GeneID" id="28938789"/>
<dbReference type="eggNOG" id="KOG2940">
    <property type="taxonomic scope" value="Eukaryota"/>
</dbReference>
<dbReference type="PANTHER" id="PTHR13090:SF1">
    <property type="entry name" value="ARGININE-HYDROXYLASE NDUFAF5, MITOCHONDRIAL"/>
    <property type="match status" value="1"/>
</dbReference>
<name>A0A0W4ZWP8_PNEJ7</name>
<dbReference type="OrthoDB" id="16816at2759"/>
<dbReference type="Gene3D" id="3.40.50.150">
    <property type="entry name" value="Vaccinia Virus protein VP39"/>
    <property type="match status" value="1"/>
</dbReference>
<dbReference type="STRING" id="1408657.A0A0W4ZWP8"/>
<dbReference type="AlphaFoldDB" id="A0A0W4ZWP8"/>
<reference evidence="4" key="1">
    <citation type="journal article" date="2016" name="Nat. Commun.">
        <title>Genome analysis of three Pneumocystis species reveals adaptation mechanisms to life exclusively in mammalian hosts.</title>
        <authorList>
            <person name="Ma L."/>
            <person name="Chen Z."/>
            <person name="Huang D.W."/>
            <person name="Kutty G."/>
            <person name="Ishihara M."/>
            <person name="Wang H."/>
            <person name="Abouelleil A."/>
            <person name="Bishop L."/>
            <person name="Davey E."/>
            <person name="Deng R."/>
            <person name="Deng X."/>
            <person name="Fan L."/>
            <person name="Fantoni G."/>
            <person name="Fitzgerald M."/>
            <person name="Gogineni E."/>
            <person name="Goldberg J.M."/>
            <person name="Handley G."/>
            <person name="Hu X."/>
            <person name="Huber C."/>
            <person name="Jiao X."/>
            <person name="Jones K."/>
            <person name="Levin J.Z."/>
            <person name="Liu Y."/>
            <person name="Macdonald P."/>
            <person name="Melnikov A."/>
            <person name="Raley C."/>
            <person name="Sassi M."/>
            <person name="Sherman B.T."/>
            <person name="Song X."/>
            <person name="Sykes S."/>
            <person name="Tran B."/>
            <person name="Walsh L."/>
            <person name="Xia Y."/>
            <person name="Yang J."/>
            <person name="Young S."/>
            <person name="Zeng Q."/>
            <person name="Zheng X."/>
            <person name="Stephens R."/>
            <person name="Nusbaum C."/>
            <person name="Birren B.W."/>
            <person name="Azadi P."/>
            <person name="Lempicki R.A."/>
            <person name="Cuomo C.A."/>
            <person name="Kovacs J.A."/>
        </authorList>
    </citation>
    <scope>NUCLEOTIDE SEQUENCE [LARGE SCALE GENOMIC DNA]</scope>
    <source>
        <strain evidence="4">RU7</strain>
    </source>
</reference>
<evidence type="ECO:0000313" key="3">
    <source>
        <dbReference type="EMBL" id="KTW32782.1"/>
    </source>
</evidence>
<sequence>MFKFIIVKGGLAFFIEFSFLRKKSYYEFLLNQNYILKSYYLFKNYSSFSEKNVKNFRIFDEDVKKKQRLRAVVDKIENRKVDYLKDEVATRLVERLMFIRKKFKTVLDLGSGSGHIVSCLFKTKNKYEYSFLEKIERMIMADISDEILNRDDFSEIPGFLLEKVCIDKEIPSFPENSMDVVITNLYMHWINNLPGFLKQIWRILVPDGVFLGSMVGGDSLFELRTSIQLAEQERKGGIGTRVSPMTDVQNIGSLLNEAEFKLITIDVEDIIIDYPDMISLMKDLQKMGENNAIITRPHVISRDVLFAAEAIYKELYGNSNGTLPCTFCIIYMIAWKPSLNQPLPLERGSGKINLKDVF</sequence>
<dbReference type="SUPFAM" id="SSF53335">
    <property type="entry name" value="S-adenosyl-L-methionine-dependent methyltransferases"/>
    <property type="match status" value="1"/>
</dbReference>
<proteinExistence type="predicted"/>
<comment type="caution">
    <text evidence="3">The sequence shown here is derived from an EMBL/GenBank/DDBJ whole genome shotgun (WGS) entry which is preliminary data.</text>
</comment>
<dbReference type="GO" id="GO:0008168">
    <property type="term" value="F:methyltransferase activity"/>
    <property type="evidence" value="ECO:0007669"/>
    <property type="project" value="UniProtKB-KW"/>
</dbReference>
<protein>
    <recommendedName>
        <fullName evidence="5">Methyltransferase type 11 domain-containing protein</fullName>
    </recommendedName>
</protein>
<dbReference type="Pfam" id="PF13489">
    <property type="entry name" value="Methyltransf_23"/>
    <property type="match status" value="1"/>
</dbReference>
<evidence type="ECO:0000256" key="2">
    <source>
        <dbReference type="ARBA" id="ARBA00022679"/>
    </source>
</evidence>
<dbReference type="GO" id="GO:0005739">
    <property type="term" value="C:mitochondrion"/>
    <property type="evidence" value="ECO:0007669"/>
    <property type="project" value="TreeGrafter"/>
</dbReference>
<accession>A0A0W4ZWP8</accession>